<dbReference type="Proteomes" id="UP000010422">
    <property type="component" value="Unassembled WGS sequence"/>
</dbReference>
<dbReference type="Pfam" id="PF00118">
    <property type="entry name" value="Cpn60_TCP1"/>
    <property type="match status" value="2"/>
</dbReference>
<evidence type="ECO:0000256" key="4">
    <source>
        <dbReference type="ARBA" id="ARBA00011531"/>
    </source>
</evidence>
<dbReference type="NCBIfam" id="TIGR02346">
    <property type="entry name" value="chap_CCT_theta"/>
    <property type="match status" value="1"/>
</dbReference>
<keyword evidence="6 13" id="KW-0547">Nucleotide-binding</keyword>
<keyword evidence="7 13" id="KW-0067">ATP-binding</keyword>
<reference evidence="17 18" key="1">
    <citation type="journal article" date="2012" name="MBio">
        <title>De novo assembly of the Pneumocystis jirovecii genome from a single bronchoalveolar lavage fluid specimen from a patient.</title>
        <authorList>
            <person name="Cisse O.H."/>
            <person name="Pagni M."/>
            <person name="Hauser P.M."/>
        </authorList>
    </citation>
    <scope>NUCLEOTIDE SEQUENCE [LARGE SCALE GENOMIC DNA]</scope>
    <source>
        <strain evidence="17 18">SE8</strain>
    </source>
</reference>
<comment type="catalytic activity">
    <reaction evidence="14">
        <text>N(6)-[(R)-lipoyl]-L-lysyl-[protein] + pyruvate + H(+) = N(6)-[(R)-S(8)-acetyldihydrolipoyl]-L-lysyl-[protein] + CO2</text>
        <dbReference type="Rhea" id="RHEA:19189"/>
        <dbReference type="Rhea" id="RHEA-COMP:10474"/>
        <dbReference type="Rhea" id="RHEA-COMP:10478"/>
        <dbReference type="ChEBI" id="CHEBI:15361"/>
        <dbReference type="ChEBI" id="CHEBI:15378"/>
        <dbReference type="ChEBI" id="CHEBI:16526"/>
        <dbReference type="ChEBI" id="CHEBI:83099"/>
        <dbReference type="ChEBI" id="CHEBI:83111"/>
        <dbReference type="EC" id="1.2.4.1"/>
    </reaction>
</comment>
<keyword evidence="10 13" id="KW-0143">Chaperone</keyword>
<dbReference type="InParanoid" id="L0PD10"/>
<proteinExistence type="inferred from homology"/>
<keyword evidence="9 14" id="KW-0786">Thiamine pyrophosphate</keyword>
<dbReference type="Gene3D" id="3.30.260.10">
    <property type="entry name" value="TCP-1-like chaperonin intermediate domain"/>
    <property type="match status" value="1"/>
</dbReference>
<dbReference type="PROSITE" id="PS50212">
    <property type="entry name" value="RASGEF_NTER"/>
    <property type="match status" value="1"/>
</dbReference>
<dbReference type="PROSITE" id="PS00750">
    <property type="entry name" value="TCP1_1"/>
    <property type="match status" value="1"/>
</dbReference>
<evidence type="ECO:0000259" key="15">
    <source>
        <dbReference type="PROSITE" id="PS50009"/>
    </source>
</evidence>
<evidence type="ECO:0000256" key="7">
    <source>
        <dbReference type="ARBA" id="ARBA00022840"/>
    </source>
</evidence>
<dbReference type="SUPFAM" id="SSF48592">
    <property type="entry name" value="GroEL equatorial domain-like"/>
    <property type="match status" value="1"/>
</dbReference>
<protein>
    <recommendedName>
        <fullName evidence="14">Pyruvate dehydrogenase E1 component subunit alpha</fullName>
        <ecNumber evidence="14">1.2.4.1</ecNumber>
    </recommendedName>
</protein>
<evidence type="ECO:0000313" key="17">
    <source>
        <dbReference type="EMBL" id="CCJ29964.1"/>
    </source>
</evidence>
<feature type="non-terminal residue" evidence="17">
    <location>
        <position position="2053"/>
    </location>
</feature>
<gene>
    <name evidence="17" type="ORF">PNEJI1_000525</name>
</gene>
<evidence type="ECO:0000256" key="6">
    <source>
        <dbReference type="ARBA" id="ARBA00022741"/>
    </source>
</evidence>
<dbReference type="Gene3D" id="3.40.50.970">
    <property type="match status" value="1"/>
</dbReference>
<dbReference type="SUPFAM" id="SSF52518">
    <property type="entry name" value="Thiamin diphosphate-binding fold (THDP-binding)"/>
    <property type="match status" value="1"/>
</dbReference>
<dbReference type="InterPro" id="IPR000651">
    <property type="entry name" value="Ras-like_Gua-exchang_fac_N"/>
</dbReference>
<dbReference type="Gene3D" id="3.50.7.10">
    <property type="entry name" value="GroEL"/>
    <property type="match status" value="1"/>
</dbReference>
<dbReference type="GO" id="GO:0005832">
    <property type="term" value="C:chaperonin-containing T-complex"/>
    <property type="evidence" value="ECO:0007669"/>
    <property type="project" value="UniProtKB-ARBA"/>
</dbReference>
<comment type="cofactor">
    <cofactor evidence="1 14">
        <name>thiamine diphosphate</name>
        <dbReference type="ChEBI" id="CHEBI:58937"/>
    </cofactor>
</comment>
<evidence type="ECO:0000256" key="11">
    <source>
        <dbReference type="ARBA" id="ARBA00023317"/>
    </source>
</evidence>
<dbReference type="GO" id="GO:0006086">
    <property type="term" value="P:pyruvate decarboxylation to acetyl-CoA"/>
    <property type="evidence" value="ECO:0007669"/>
    <property type="project" value="InterPro"/>
</dbReference>
<evidence type="ECO:0000256" key="1">
    <source>
        <dbReference type="ARBA" id="ARBA00001964"/>
    </source>
</evidence>
<comment type="caution">
    <text evidence="17">The sequence shown here is derived from an EMBL/GenBank/DDBJ whole genome shotgun (WGS) entry which is preliminary data.</text>
</comment>
<comment type="subunit">
    <text evidence="4">Heterooligomeric complex of about 850 to 900 kDa that forms two stacked rings, 12 to 16 nm in diameter.</text>
</comment>
<dbReference type="InterPro" id="IPR002423">
    <property type="entry name" value="Cpn60/GroEL/TCP-1"/>
</dbReference>
<dbReference type="InterPro" id="IPR027413">
    <property type="entry name" value="GROEL-like_equatorial_sf"/>
</dbReference>
<keyword evidence="11 14" id="KW-0670">Pyruvate</keyword>
<evidence type="ECO:0000256" key="3">
    <source>
        <dbReference type="ARBA" id="ARBA00008020"/>
    </source>
</evidence>
<dbReference type="PANTHER" id="PTHR11516">
    <property type="entry name" value="PYRUVATE DEHYDROGENASE E1 COMPONENT, ALPHA SUBUNIT BACTERIAL AND ORGANELLAR"/>
    <property type="match status" value="1"/>
</dbReference>
<dbReference type="CDD" id="cd02000">
    <property type="entry name" value="TPP_E1_PDC_ADC_BCADC"/>
    <property type="match status" value="1"/>
</dbReference>
<comment type="function">
    <text evidence="14">The pyruvate dehydrogenase complex catalyzes the overall conversion of pyruvate to acetyl-CoA and CO(2).</text>
</comment>
<dbReference type="InterPro" id="IPR027410">
    <property type="entry name" value="TCP-1-like_intermed_sf"/>
</dbReference>
<evidence type="ECO:0000313" key="18">
    <source>
        <dbReference type="Proteomes" id="UP000010422"/>
    </source>
</evidence>
<dbReference type="SMART" id="SM00147">
    <property type="entry name" value="RasGEF"/>
    <property type="match status" value="1"/>
</dbReference>
<keyword evidence="8 14" id="KW-0560">Oxidoreductase</keyword>
<evidence type="ECO:0000256" key="8">
    <source>
        <dbReference type="ARBA" id="ARBA00023002"/>
    </source>
</evidence>
<dbReference type="GO" id="GO:0005524">
    <property type="term" value="F:ATP binding"/>
    <property type="evidence" value="ECO:0007669"/>
    <property type="project" value="UniProtKB-KW"/>
</dbReference>
<dbReference type="STRING" id="1209962.L0PD10"/>
<dbReference type="SUPFAM" id="SSF54849">
    <property type="entry name" value="GroEL-intermediate domain like"/>
    <property type="match status" value="1"/>
</dbReference>
<dbReference type="SUPFAM" id="SSF52029">
    <property type="entry name" value="GroEL apical domain-like"/>
    <property type="match status" value="1"/>
</dbReference>
<dbReference type="InterPro" id="IPR029061">
    <property type="entry name" value="THDP-binding"/>
</dbReference>
<dbReference type="GO" id="GO:0051082">
    <property type="term" value="F:unfolded protein binding"/>
    <property type="evidence" value="ECO:0007669"/>
    <property type="project" value="InterPro"/>
</dbReference>
<evidence type="ECO:0000259" key="16">
    <source>
        <dbReference type="PROSITE" id="PS50212"/>
    </source>
</evidence>
<dbReference type="PANTHER" id="PTHR11516:SF60">
    <property type="entry name" value="PYRUVATE DEHYDROGENASE E1 COMPONENT SUBUNIT ALPHA"/>
    <property type="match status" value="1"/>
</dbReference>
<comment type="similarity">
    <text evidence="3 13">Belongs to the TCP-1 chaperonin family.</text>
</comment>
<dbReference type="FunFam" id="3.50.7.10:FF:000008">
    <property type="entry name" value="T-complex protein 1 subunit theta"/>
    <property type="match status" value="1"/>
</dbReference>
<dbReference type="InterPro" id="IPR017597">
    <property type="entry name" value="Pyrv_DH_E1_asu_subgrp-y"/>
</dbReference>
<dbReference type="Gene3D" id="1.10.840.10">
    <property type="entry name" value="Ras guanine-nucleotide exchange factors catalytic domain"/>
    <property type="match status" value="1"/>
</dbReference>
<evidence type="ECO:0000256" key="12">
    <source>
        <dbReference type="PROSITE-ProRule" id="PRU00168"/>
    </source>
</evidence>
<dbReference type="EMBL" id="CAKM01000227">
    <property type="protein sequence ID" value="CCJ29964.1"/>
    <property type="molecule type" value="Genomic_DNA"/>
</dbReference>
<dbReference type="InterPro" id="IPR023578">
    <property type="entry name" value="Ras_GEF_dom_sf"/>
</dbReference>
<dbReference type="Pfam" id="PF00618">
    <property type="entry name" value="RasGEF_N"/>
    <property type="match status" value="1"/>
</dbReference>
<organism evidence="18">
    <name type="scientific">Pneumocystis jirovecii</name>
    <name type="common">Human pneumocystis pneumonia agent</name>
    <dbReference type="NCBI Taxonomy" id="42068"/>
    <lineage>
        <taxon>Eukaryota</taxon>
        <taxon>Fungi</taxon>
        <taxon>Dikarya</taxon>
        <taxon>Ascomycota</taxon>
        <taxon>Taphrinomycotina</taxon>
        <taxon>Pneumocystomycetes</taxon>
        <taxon>Pneumocystaceae</taxon>
        <taxon>Pneumocystis</taxon>
    </lineage>
</organism>
<feature type="domain" description="N-terminal Ras-GEF" evidence="16">
    <location>
        <begin position="1833"/>
        <end position="2008"/>
    </location>
</feature>
<dbReference type="InterPro" id="IPR017998">
    <property type="entry name" value="Chaperone_TCP-1"/>
</dbReference>
<dbReference type="Gene3D" id="1.10.560.10">
    <property type="entry name" value="GroEL-like equatorial domain"/>
    <property type="match status" value="1"/>
</dbReference>
<dbReference type="FunFam" id="3.40.50.970:FF:000013">
    <property type="entry name" value="Pyruvate dehydrogenase E1 component subunit alpha"/>
    <property type="match status" value="1"/>
</dbReference>
<dbReference type="EC" id="1.2.4.1" evidence="14"/>
<feature type="non-terminal residue" evidence="17">
    <location>
        <position position="1"/>
    </location>
</feature>
<dbReference type="PRINTS" id="PR00304">
    <property type="entry name" value="TCOMPLEXTCP1"/>
</dbReference>
<dbReference type="InterPro" id="IPR036964">
    <property type="entry name" value="RASGEF_cat_dom_sf"/>
</dbReference>
<dbReference type="NCBIfam" id="TIGR03182">
    <property type="entry name" value="PDH_E1_alph_y"/>
    <property type="match status" value="1"/>
</dbReference>
<evidence type="ECO:0000256" key="2">
    <source>
        <dbReference type="ARBA" id="ARBA00004496"/>
    </source>
</evidence>
<name>L0PD10_PNEJI</name>
<dbReference type="InterPro" id="IPR027409">
    <property type="entry name" value="GroEL-like_apical_dom_sf"/>
</dbReference>
<keyword evidence="12" id="KW-0344">Guanine-nucleotide releasing factor</keyword>
<evidence type="ECO:0000256" key="10">
    <source>
        <dbReference type="ARBA" id="ARBA00023186"/>
    </source>
</evidence>
<evidence type="ECO:0000256" key="9">
    <source>
        <dbReference type="ARBA" id="ARBA00023052"/>
    </source>
</evidence>
<feature type="domain" description="Ras-GEF" evidence="15">
    <location>
        <begin position="1379"/>
        <end position="1643"/>
    </location>
</feature>
<dbReference type="GO" id="GO:0005085">
    <property type="term" value="F:guanyl-nucleotide exchange factor activity"/>
    <property type="evidence" value="ECO:0007669"/>
    <property type="project" value="UniProtKB-KW"/>
</dbReference>
<dbReference type="InterPro" id="IPR001017">
    <property type="entry name" value="DH_E1"/>
</dbReference>
<dbReference type="InterPro" id="IPR050642">
    <property type="entry name" value="PDH_E1_Alpha_Subunit"/>
</dbReference>
<dbReference type="InterPro" id="IPR001895">
    <property type="entry name" value="RASGEF_cat_dom"/>
</dbReference>
<dbReference type="VEuPathDB" id="FungiDB:PNEJI1_000525"/>
<dbReference type="SUPFAM" id="SSF48366">
    <property type="entry name" value="Ras GEF"/>
    <property type="match status" value="2"/>
</dbReference>
<evidence type="ECO:0000256" key="14">
    <source>
        <dbReference type="RuleBase" id="RU361139"/>
    </source>
</evidence>
<dbReference type="GO" id="GO:0007264">
    <property type="term" value="P:small GTPase-mediated signal transduction"/>
    <property type="evidence" value="ECO:0007669"/>
    <property type="project" value="InterPro"/>
</dbReference>
<dbReference type="Pfam" id="PF00676">
    <property type="entry name" value="E1_dh"/>
    <property type="match status" value="1"/>
</dbReference>
<dbReference type="PROSITE" id="PS50009">
    <property type="entry name" value="RASGEF_CAT"/>
    <property type="match status" value="1"/>
</dbReference>
<dbReference type="GO" id="GO:0140662">
    <property type="term" value="F:ATP-dependent protein folding chaperone"/>
    <property type="evidence" value="ECO:0007669"/>
    <property type="project" value="InterPro"/>
</dbReference>
<comment type="subcellular location">
    <subcellularLocation>
        <location evidence="2">Cytoplasm</location>
    </subcellularLocation>
</comment>
<keyword evidence="5" id="KW-0963">Cytoplasm</keyword>
<dbReference type="Pfam" id="PF00617">
    <property type="entry name" value="RasGEF"/>
    <property type="match status" value="1"/>
</dbReference>
<dbReference type="Gene3D" id="1.20.870.10">
    <property type="entry name" value="Son of sevenless (SoS) protein Chain: S domain 1"/>
    <property type="match status" value="1"/>
</dbReference>
<dbReference type="InterPro" id="IPR002194">
    <property type="entry name" value="Chaperonin_TCP-1_CS"/>
</dbReference>
<dbReference type="GO" id="GO:0016887">
    <property type="term" value="F:ATP hydrolysis activity"/>
    <property type="evidence" value="ECO:0007669"/>
    <property type="project" value="InterPro"/>
</dbReference>
<dbReference type="GO" id="GO:0004739">
    <property type="term" value="F:pyruvate dehydrogenase (acetyl-transferring) activity"/>
    <property type="evidence" value="ECO:0007669"/>
    <property type="project" value="UniProtKB-UniRule"/>
</dbReference>
<dbReference type="InterPro" id="IPR012721">
    <property type="entry name" value="Chap_CCT_theta"/>
</dbReference>
<accession>L0PD10</accession>
<sequence length="2053" mass="233687">VFYGSCLRGTRSISISSPALEKLKTRAEDEELYHIKLPEKAFQAYDIDCPSLDVVIGKKELLKIYYNMVVIRRMETASDLLYKSKKIRGFCHLSIGQEAVAVGIEHAITPEDQVITSYRCHGFAYIRGVPVRSIIAELLGRVGGASRGKGGSMHIFGKNFYGGNGIVGAQVPVGAGIAFAMKYLNKPNTTFALYGDGAANQGQVFEAFNMAKLWNIPVVFGCENNKYGMGTSAERSSAMVEYYKRGQYIPGIQVDGMNVLAVKQASAFVKEYTLKNGPIVMEILTYRYGGHSMSDPGTTYRTREEIQHVRSTNDCISGLKDVILDLNAATESELKDIEKNARTFVDKEVKHAEESEFPSSDPAILFSDIYLPGTNPETFRGRWSGEVYFSKDILKNDLYVFLDILRTSYGPNGRNKVIVNHLQKMMVTSDAAIILQELDVVHPAAKIIVMASKQQDTEVFNDFWSEMGLHPSEISQGYEMAQNYALKTLESYFSVDKVKDIFSVDELYKAIKSSIAAKQFGYEKILGYLVAEAALIVLPKNPLNFNVDNIRVVKILGGSLNESVVIKGMVFSREPEGTVRKVCSAKVGVFSCPLDISQTETKGVVLLKNAKEMLSFTKGEEMVKELFDSGIKVVVTGGGVGDLVLHYLNKYNLLVIKVLSKFDLQRLCRVVGATPLARLGAPMPEEMGFVDVVETIEIGSDKVTVFRQENESTKTATIVLRGATQNYLDDLERAIDDGVNLVKAVIKDPRLVPGAGATEMELSKQIFVYADDVSGIFQYSIKKYAEAFQVIPRILAENAGLDSTEVLGRLYASHSLENNQNIGVDIEGNNDAIIDAKEACIFDVLSVKLWACKLASEAALTILRVDQVSFFPVCLTRLTYKDYYEFDNLSSYSRMLEKTHGFHIYNWMKRNSTGQPLNSPRNSSGSDMSFDLPFSGNNFHFPISQSLNDFNITLSNREHIESLTNKTKHKGWMTRRMETDRKFSGFSKSHSSWKLYMTVLSGSKLYFYIPSQEAYVMALESSHSPLNSSKNSALIEYTFSPSEFDLNVRSILYDANNLQRYFFGTVLTEFGSYLQGFERNMNSIFLSANAIILCYRGTSLTNNDQGLPYNLNICDIDLKNLWKLDIVYNIYDIKISFSLLKDQESNLSKIYDKNVYLMVISNQKFLRRFILSKKQVLSFLHKYILLLETLKKKVEFSVLENTLPMKLDYELPSSIMDATEDILFDSDGTLKGVAIKEMLKIMLGATNVKTSLDVLDLFSTTVGFWGSFEIILKTALSIVSEIPENFTSNIEKMINIWCDRCCSLFQDDVFVNYIEELIKNGVDSRNIVLGEILKNKVKNTVLTVRENLFNLITIDISAYMVYDDTSESGLFTNVILEIPPEVFSRELYCFHKYCLNIWDPSSDLSLFFNKTLFNLIRNPLVFGPYNIHFVTRLIFDQLLRTNDKMSPEFRARICTYWISVSMHLKNYGDMAGWLSIIIALCSPSIVRLKKLWSLVSSDLRSFIDNCAPIMNHLQICSLYIDDEVITIPDILILCNQYNFEISTLTIPYYGEVLNCIETSKFFLNFYNKIVDVKLCNDVFVSVKKKLENWKNTISTNKTLYNYNDKDRNTRLQEIFKQLNCIKSNPQSIFSDIFFKKSIKCEPLHRGLYLQRDYPQNMHIKINVFASLIFNYIYISYNLLDFKDLFEVYKNQNTSINIKNRSSIKDSFSHDTSFQVSNPKDIYKHWRRNSFPFNKYSIFTTHNRTPDSKPQHKVVNSKNKVPVMFQNVRDILEANQTLFYYTDGQLILRSTYNISKKIKPGGRIKISKNGNNMSKISENEKLDNRAESAQKMLCQVVVKAGSLDRLVDVLVLGIDDFSGRLIHEPGDIQVDLYINLERFRLTFFSTFRSFCAPSTLLEYFRKRLIGSKTVASQIGVDMKVSEYVKNNETFPDWNLLNVNNNLLNYDFYLKIHVGVLKCMVLWLSNYFCDFIDNLDALNGFYSFCKSANDQLQSWKEIVLAKNELEQHMTQYLDLFKKVTDLFIKSSYRPQTELLHIVPINILKEIDVSGSYSDE</sequence>
<evidence type="ECO:0000256" key="13">
    <source>
        <dbReference type="RuleBase" id="RU004187"/>
    </source>
</evidence>
<evidence type="ECO:0000256" key="5">
    <source>
        <dbReference type="ARBA" id="ARBA00022490"/>
    </source>
</evidence>
<dbReference type="CDD" id="cd03341">
    <property type="entry name" value="TCP1_theta"/>
    <property type="match status" value="1"/>
</dbReference>